<reference evidence="2 3" key="1">
    <citation type="submission" date="2019-03" db="EMBL/GenBank/DDBJ databases">
        <title>Freshwater and sediment microbial communities from various areas in North America, analyzing microbe dynamics in response to fracking.</title>
        <authorList>
            <person name="Lamendella R."/>
        </authorList>
    </citation>
    <scope>NUCLEOTIDE SEQUENCE [LARGE SCALE GENOMIC DNA]</scope>
    <source>
        <strain evidence="2 3">175.2</strain>
    </source>
</reference>
<sequence>MSDLFKTAPKEVTRFFEAKGSEPTFDWRDIAPDEHAFTFTVAKTAGFDVLDDIREEVSRAVRDQVPFEEFRKSLTPTLQKKGWWGRAIATDPKTGVPDIVQLGSPRRLKTIYWANTRTAYAAGEWERTQRNKAFLPFILYQRTIARDPRDEHLGFVGIVLPVDHPFWETHYPPNGWGCECTVRQISRREAVALGWSEDQEEPVVVFENWKNKRTGKTEKVPRGIDPGWAQNPGKNRAKNVSTFLSDRVAALPANRRTAAIEDIVGSPILKSMYEKPKKGMFLPVAPVRQDLAQALGAEPTFVRLSSDSLEHMIKEHKERGLTLDDMRSALAVAANPEAAIPLHSKKGFTYLGEANGKGWRLTAKAVVAETGETEWWMTSFHRKTRKEIDRIKRRAEKDGKLLK</sequence>
<dbReference type="EMBL" id="SMAR01000007">
    <property type="protein sequence ID" value="TCT41160.1"/>
    <property type="molecule type" value="Genomic_DNA"/>
</dbReference>
<accession>A0A4R3NTN9</accession>
<dbReference type="Pfam" id="PF04233">
    <property type="entry name" value="Phage_Mu_F"/>
    <property type="match status" value="1"/>
</dbReference>
<dbReference type="Proteomes" id="UP000295097">
    <property type="component" value="Unassembled WGS sequence"/>
</dbReference>
<keyword evidence="3" id="KW-1185">Reference proteome</keyword>
<dbReference type="RefSeq" id="WP_132309931.1">
    <property type="nucleotide sequence ID" value="NZ_SMAR01000007.1"/>
</dbReference>
<evidence type="ECO:0000259" key="1">
    <source>
        <dbReference type="Pfam" id="PF04233"/>
    </source>
</evidence>
<evidence type="ECO:0000313" key="2">
    <source>
        <dbReference type="EMBL" id="TCT41160.1"/>
    </source>
</evidence>
<gene>
    <name evidence="2" type="ORF">EDC90_1007137</name>
</gene>
<name>A0A4R3NTN9_9HYPH</name>
<dbReference type="OrthoDB" id="9813502at2"/>
<dbReference type="InterPro" id="IPR006528">
    <property type="entry name" value="Phage_head_morphogenesis_dom"/>
</dbReference>
<evidence type="ECO:0000313" key="3">
    <source>
        <dbReference type="Proteomes" id="UP000295097"/>
    </source>
</evidence>
<protein>
    <submittedName>
        <fullName evidence="2">Phage Mu protein F like protein</fullName>
    </submittedName>
</protein>
<organism evidence="2 3">
    <name type="scientific">Martelella mediterranea</name>
    <dbReference type="NCBI Taxonomy" id="293089"/>
    <lineage>
        <taxon>Bacteria</taxon>
        <taxon>Pseudomonadati</taxon>
        <taxon>Pseudomonadota</taxon>
        <taxon>Alphaproteobacteria</taxon>
        <taxon>Hyphomicrobiales</taxon>
        <taxon>Aurantimonadaceae</taxon>
        <taxon>Martelella</taxon>
    </lineage>
</organism>
<dbReference type="AlphaFoldDB" id="A0A4R3NTN9"/>
<feature type="domain" description="Phage head morphogenesis" evidence="1">
    <location>
        <begin position="52"/>
        <end position="182"/>
    </location>
</feature>
<proteinExistence type="predicted"/>
<comment type="caution">
    <text evidence="2">The sequence shown here is derived from an EMBL/GenBank/DDBJ whole genome shotgun (WGS) entry which is preliminary data.</text>
</comment>